<reference evidence="2 3" key="1">
    <citation type="submission" date="2013-11" db="EMBL/GenBank/DDBJ databases">
        <title>Complete genome sequence of Clostridum sp. M2/40.</title>
        <authorList>
            <person name="Wibberg D."/>
            <person name="Puehler A."/>
            <person name="Schlueter A."/>
        </authorList>
    </citation>
    <scope>NUCLEOTIDE SEQUENCE [LARGE SCALE GENOMIC DNA]</scope>
    <source>
        <strain evidence="3">M2/40</strain>
    </source>
</reference>
<dbReference type="eggNOG" id="COG0456">
    <property type="taxonomic scope" value="Bacteria"/>
</dbReference>
<gene>
    <name evidence="2" type="ORF">CM240_2733</name>
</gene>
<dbReference type="CDD" id="cd04301">
    <property type="entry name" value="NAT_SF"/>
    <property type="match status" value="1"/>
</dbReference>
<dbReference type="EMBL" id="HG917869">
    <property type="protein sequence ID" value="CDM69850.1"/>
    <property type="molecule type" value="Genomic_DNA"/>
</dbReference>
<evidence type="ECO:0000259" key="1">
    <source>
        <dbReference type="PROSITE" id="PS51186"/>
    </source>
</evidence>
<dbReference type="SUPFAM" id="SSF55729">
    <property type="entry name" value="Acyl-CoA N-acyltransferases (Nat)"/>
    <property type="match status" value="1"/>
</dbReference>
<dbReference type="STRING" id="1216932.CM240_2733"/>
<dbReference type="PATRIC" id="fig|1216932.3.peg.2694"/>
<keyword evidence="3" id="KW-1185">Reference proteome</keyword>
<proteinExistence type="predicted"/>
<evidence type="ECO:0000313" key="3">
    <source>
        <dbReference type="Proteomes" id="UP000019426"/>
    </source>
</evidence>
<name>W6SJG8_9CLOT</name>
<dbReference type="InterPro" id="IPR000182">
    <property type="entry name" value="GNAT_dom"/>
</dbReference>
<dbReference type="OrthoDB" id="9796381at2"/>
<dbReference type="GO" id="GO:0016747">
    <property type="term" value="F:acyltransferase activity, transferring groups other than amino-acyl groups"/>
    <property type="evidence" value="ECO:0007669"/>
    <property type="project" value="InterPro"/>
</dbReference>
<dbReference type="PROSITE" id="PS51186">
    <property type="entry name" value="GNAT"/>
    <property type="match status" value="1"/>
</dbReference>
<evidence type="ECO:0000313" key="2">
    <source>
        <dbReference type="EMBL" id="CDM69850.1"/>
    </source>
</evidence>
<dbReference type="KEGG" id="clt:CM240_2733"/>
<sequence length="168" mass="19762">MIKLKFVLAQKEDLDNVLAMVTDAINEMNRNGIDQWDNIYPDRNILEDDIIKKQLYIGLSGKNIVSAYVLNQECDEQYANGAWKYPDSTYYVIHRLCVNPMFQNKKIGTLTMMHIEDEVRKIGIDTIRLDTFTLNPYAIKLYEKLEYSKVGLAHWRKGKFYLMEKKLK</sequence>
<dbReference type="Gene3D" id="3.40.630.30">
    <property type="match status" value="1"/>
</dbReference>
<dbReference type="HOGENOM" id="CLU_013985_13_2_9"/>
<accession>W6SJG8</accession>
<dbReference type="InterPro" id="IPR016181">
    <property type="entry name" value="Acyl_CoA_acyltransferase"/>
</dbReference>
<feature type="domain" description="N-acetyltransferase" evidence="1">
    <location>
        <begin position="4"/>
        <end position="168"/>
    </location>
</feature>
<dbReference type="AlphaFoldDB" id="W6SJG8"/>
<dbReference type="Proteomes" id="UP000019426">
    <property type="component" value="Chromosome M2/40_rep2"/>
</dbReference>
<dbReference type="RefSeq" id="WP_044040040.1">
    <property type="nucleotide sequence ID" value="NZ_HG917869.1"/>
</dbReference>
<organism evidence="2 3">
    <name type="scientific">Clostridium bornimense</name>
    <dbReference type="NCBI Taxonomy" id="1216932"/>
    <lineage>
        <taxon>Bacteria</taxon>
        <taxon>Bacillati</taxon>
        <taxon>Bacillota</taxon>
        <taxon>Clostridia</taxon>
        <taxon>Eubacteriales</taxon>
        <taxon>Clostridiaceae</taxon>
        <taxon>Clostridium</taxon>
    </lineage>
</organism>
<protein>
    <recommendedName>
        <fullName evidence="1">N-acetyltransferase domain-containing protein</fullName>
    </recommendedName>
</protein>
<dbReference type="Pfam" id="PF00583">
    <property type="entry name" value="Acetyltransf_1"/>
    <property type="match status" value="1"/>
</dbReference>